<evidence type="ECO:0000313" key="1">
    <source>
        <dbReference type="EMBL" id="KAK1862658.1"/>
    </source>
</evidence>
<protein>
    <submittedName>
        <fullName evidence="1">Uncharacterized protein</fullName>
    </submittedName>
</protein>
<dbReference type="Proteomes" id="UP000798662">
    <property type="component" value="Chromosome 1"/>
</dbReference>
<organism evidence="1 2">
    <name type="scientific">Pyropia yezoensis</name>
    <name type="common">Susabi-nori</name>
    <name type="synonym">Porphyra yezoensis</name>
    <dbReference type="NCBI Taxonomy" id="2788"/>
    <lineage>
        <taxon>Eukaryota</taxon>
        <taxon>Rhodophyta</taxon>
        <taxon>Bangiophyceae</taxon>
        <taxon>Bangiales</taxon>
        <taxon>Bangiaceae</taxon>
        <taxon>Pyropia</taxon>
    </lineage>
</organism>
<keyword evidence="2" id="KW-1185">Reference proteome</keyword>
<sequence length="372" mass="39778">MTTDNALVTGVDGAVAGNVIPFEKNAAGLFKISGKTHVKQVVFHATSSSAVYLSSSPEGVAHIMTLPRDALSNFWKESPYTWGNPKGVDPRVYVALGGASVPHRVESRGCTPPMVCSLMSADLSGFSHGTVDFEDPNWVAAMQQVEQDESPERAVYKSTLAFFRALNRKYPTCPYVDPASGDQCAGHWTVVHPRDGKPFVGCSGWRPGHPSTRCGGHLGAQISSTDSPAVLEELQASGPRPEAGTENCIYIAPKASKAKFCFRHGGVEPRLVTAGGGSCEVRSKLFIPTSAAAGSLQVIDVLRGTHSHVFPVLKPSSTLVARVVRENTSQPMRTLQVRFENMLGGWGEGSQREVATSPDKLQGRACVRGPYT</sequence>
<dbReference type="EMBL" id="CM020618">
    <property type="protein sequence ID" value="KAK1862658.1"/>
    <property type="molecule type" value="Genomic_DNA"/>
</dbReference>
<reference evidence="1" key="1">
    <citation type="submission" date="2019-11" db="EMBL/GenBank/DDBJ databases">
        <title>Nori genome reveals adaptations in red seaweeds to the harsh intertidal environment.</title>
        <authorList>
            <person name="Wang D."/>
            <person name="Mao Y."/>
        </authorList>
    </citation>
    <scope>NUCLEOTIDE SEQUENCE</scope>
    <source>
        <tissue evidence="1">Gametophyte</tissue>
    </source>
</reference>
<comment type="caution">
    <text evidence="1">The sequence shown here is derived from an EMBL/GenBank/DDBJ whole genome shotgun (WGS) entry which is preliminary data.</text>
</comment>
<accession>A0ACC3BXR5</accession>
<evidence type="ECO:0000313" key="2">
    <source>
        <dbReference type="Proteomes" id="UP000798662"/>
    </source>
</evidence>
<proteinExistence type="predicted"/>
<gene>
    <name evidence="1" type="ORF">I4F81_005226</name>
</gene>
<name>A0ACC3BXR5_PYRYE</name>